<feature type="transmembrane region" description="Helical" evidence="1">
    <location>
        <begin position="6"/>
        <end position="30"/>
    </location>
</feature>
<evidence type="ECO:0000259" key="2">
    <source>
        <dbReference type="Pfam" id="PF12697"/>
    </source>
</evidence>
<reference evidence="3" key="1">
    <citation type="submission" date="2020-01" db="EMBL/GenBank/DDBJ databases">
        <authorList>
            <consortium name="DOE Joint Genome Institute"/>
            <person name="Haridas S."/>
            <person name="Albert R."/>
            <person name="Binder M."/>
            <person name="Bloem J."/>
            <person name="Labutti K."/>
            <person name="Salamov A."/>
            <person name="Andreopoulos B."/>
            <person name="Baker S.E."/>
            <person name="Barry K."/>
            <person name="Bills G."/>
            <person name="Bluhm B.H."/>
            <person name="Cannon C."/>
            <person name="Castanera R."/>
            <person name="Culley D.E."/>
            <person name="Daum C."/>
            <person name="Ezra D."/>
            <person name="Gonzalez J.B."/>
            <person name="Henrissat B."/>
            <person name="Kuo A."/>
            <person name="Liang C."/>
            <person name="Lipzen A."/>
            <person name="Lutzoni F."/>
            <person name="Magnuson J."/>
            <person name="Mondo S."/>
            <person name="Nolan M."/>
            <person name="Ohm R."/>
            <person name="Pangilinan J."/>
            <person name="Park H.-J."/>
            <person name="Ramirez L."/>
            <person name="Alfaro M."/>
            <person name="Sun H."/>
            <person name="Tritt A."/>
            <person name="Yoshinaga Y."/>
            <person name="Zwiers L.-H."/>
            <person name="Turgeon B.G."/>
            <person name="Goodwin S.B."/>
            <person name="Spatafora J.W."/>
            <person name="Crous P.W."/>
            <person name="Grigoriev I.V."/>
        </authorList>
    </citation>
    <scope>NUCLEOTIDE SEQUENCE</scope>
    <source>
        <strain evidence="3">CBS 394.84</strain>
    </source>
</reference>
<keyword evidence="1" id="KW-0472">Membrane</keyword>
<dbReference type="InterPro" id="IPR000073">
    <property type="entry name" value="AB_hydrolase_1"/>
</dbReference>
<dbReference type="Pfam" id="PF12697">
    <property type="entry name" value="Abhydrolase_6"/>
    <property type="match status" value="1"/>
</dbReference>
<dbReference type="InterPro" id="IPR029058">
    <property type="entry name" value="AB_hydrolase_fold"/>
</dbReference>
<name>A0A9P4GSB6_9PLEO</name>
<proteinExistence type="predicted"/>
<keyword evidence="4" id="KW-1185">Reference proteome</keyword>
<keyword evidence="1" id="KW-1133">Transmembrane helix</keyword>
<dbReference type="AlphaFoldDB" id="A0A9P4GSB6"/>
<evidence type="ECO:0000256" key="1">
    <source>
        <dbReference type="SAM" id="Phobius"/>
    </source>
</evidence>
<dbReference type="EMBL" id="ML976614">
    <property type="protein sequence ID" value="KAF1850561.1"/>
    <property type="molecule type" value="Genomic_DNA"/>
</dbReference>
<organism evidence="3 4">
    <name type="scientific">Cucurbitaria berberidis CBS 394.84</name>
    <dbReference type="NCBI Taxonomy" id="1168544"/>
    <lineage>
        <taxon>Eukaryota</taxon>
        <taxon>Fungi</taxon>
        <taxon>Dikarya</taxon>
        <taxon>Ascomycota</taxon>
        <taxon>Pezizomycotina</taxon>
        <taxon>Dothideomycetes</taxon>
        <taxon>Pleosporomycetidae</taxon>
        <taxon>Pleosporales</taxon>
        <taxon>Pleosporineae</taxon>
        <taxon>Cucurbitariaceae</taxon>
        <taxon>Cucurbitaria</taxon>
    </lineage>
</organism>
<accession>A0A9P4GSB6</accession>
<keyword evidence="1" id="KW-0812">Transmembrane</keyword>
<feature type="domain" description="AB hydrolase-1" evidence="2">
    <location>
        <begin position="141"/>
        <end position="270"/>
    </location>
</feature>
<dbReference type="Gene3D" id="3.40.50.1820">
    <property type="entry name" value="alpha/beta hydrolase"/>
    <property type="match status" value="1"/>
</dbReference>
<comment type="caution">
    <text evidence="3">The sequence shown here is derived from an EMBL/GenBank/DDBJ whole genome shotgun (WGS) entry which is preliminary data.</text>
</comment>
<dbReference type="Proteomes" id="UP000800039">
    <property type="component" value="Unassembled WGS sequence"/>
</dbReference>
<dbReference type="PANTHER" id="PTHR12277">
    <property type="entry name" value="ALPHA/BETA HYDROLASE DOMAIN-CONTAINING PROTEIN"/>
    <property type="match status" value="1"/>
</dbReference>
<dbReference type="SUPFAM" id="SSF53474">
    <property type="entry name" value="alpha/beta-Hydrolases"/>
    <property type="match status" value="1"/>
</dbReference>
<dbReference type="OrthoDB" id="446723at2759"/>
<dbReference type="RefSeq" id="XP_040793124.1">
    <property type="nucleotide sequence ID" value="XM_040927010.1"/>
</dbReference>
<evidence type="ECO:0000313" key="4">
    <source>
        <dbReference type="Proteomes" id="UP000800039"/>
    </source>
</evidence>
<dbReference type="PANTHER" id="PTHR12277:SF81">
    <property type="entry name" value="PROTEIN ABHD13"/>
    <property type="match status" value="1"/>
</dbReference>
<gene>
    <name evidence="3" type="ORF">K460DRAFT_17681</name>
</gene>
<dbReference type="GeneID" id="63844262"/>
<protein>
    <submittedName>
        <fullName evidence="3">Alpha/beta-hydrolase</fullName>
    </submittedName>
</protein>
<sequence length="386" mass="42510">MSIYTYIGVPLSFLSGIWIPCTLLCCIPWVQKQMLYLHSITFSPGKWLTEPERAGFLKNQVTPFRIATEDGESLFAWLVAPLGIYARHADDFIQEPSGVEDIEEKLAFRILKNDPDARLLIYFHGNSATIAQQRRTEEYRSFSSGASEKIFILAFDYRGFGASTGTPSELGLLNDAAAVVDWALNRCRIPPDRIVLLGHSLGTAVVAGVAHHYSKLGVAFAGLILCAAFTNAGSAFSSYSIGGLIPVLAPVKLSATFQTWFSRRMEDTWRTDDRLGHLTRTCSRLRLVLVHAEDDQTMPWNQTEELFKSTLKAASENGLNDEAGAINGPEVRDLGEAGRQEIWQNGSCSISKTIAKHGDHNQIMTWSPVALAILQVFGLAASTARL</sequence>
<evidence type="ECO:0000313" key="3">
    <source>
        <dbReference type="EMBL" id="KAF1850561.1"/>
    </source>
</evidence>